<sequence>MRQFSRKDRIKMFLEEETKGSLNESVEQNSGISTSYISKKLDITRSNVSKELNKLFREKQVIKISGKPVLYLSVNALASKINLPQKNNFIFTQEELSKLLTVKKKDNAIEDPFEKMIGYQGSLKSVVEQLKAAILYPPYGMNILLSGSTGVGKTTMVSYLYNFAISKGILKKNAPMITFNCADYVDNPQLLMSLLFGYEKGAFTGANSTKEGIIKQAEHGILFLDEVHRLPPQAQEMLFQVIDNQTYRRLGQVTPNTIGHILFVMATTEDISSALLRTFTRRIPVSVNLPDLDDRFPTEKLDYIYLFFKAEAKQIGSSLLVDKSVIEALLNYKTPSNLGQLKVDIKLTCAKAYMKENGVLENKISITFNDLPEKTIKSYFKEKKYQEVLIQDLVSRLNETIEIDSTKSNNPESSPNYLTTPNATLEPSFKVSSKKEYLHNTGLNEAYVAAKGFYQQIDAFEELDRSQTITKIINYSVYTAVKTTLTELQLNLHKNTILGLMLHINTLKNRIYSKNIPKYPQTTSVKQQYPQEYTLALDIRKRLNQLIDFYIPEGELTFLTMLLHMSKEKNQKSIGILALSHGDNIASSMCEVVNSFLNSTHAIGIDLPLDEGTDKIFKKVLNTIERIDNGHGVLILSDMGSLSLFANLIQEKTNHQVRNISPISTPMLLEATRKSQLPSATLDNLFNSLKSDFLMEKITPKSFSFSNQKMIDSLGQFLLFIDPKKVISRLQKTLTRITNHQKIPENDDLKIKFMFHCSSMVERIMLKKPLPYNNVQKFKQRNPELFKTIKCSFKEIENDYFIEIPDTELAYIVEIFDTHYSLNQ</sequence>
<evidence type="ECO:0000259" key="6">
    <source>
        <dbReference type="PROSITE" id="PS51096"/>
    </source>
</evidence>
<feature type="domain" description="PRD" evidence="7">
    <location>
        <begin position="721"/>
        <end position="824"/>
    </location>
</feature>
<dbReference type="Pfam" id="PF00158">
    <property type="entry name" value="Sigma54_activat"/>
    <property type="match status" value="1"/>
</dbReference>
<dbReference type="PROSITE" id="PS51096">
    <property type="entry name" value="PTS_EIIA_TYPE_4"/>
    <property type="match status" value="1"/>
</dbReference>
<dbReference type="GO" id="GO:0016740">
    <property type="term" value="F:transferase activity"/>
    <property type="evidence" value="ECO:0007669"/>
    <property type="project" value="UniProtKB-KW"/>
</dbReference>
<dbReference type="SUPFAM" id="SSF53062">
    <property type="entry name" value="PTS system fructose IIA component-like"/>
    <property type="match status" value="1"/>
</dbReference>
<dbReference type="GO" id="GO:0003677">
    <property type="term" value="F:DNA binding"/>
    <property type="evidence" value="ECO:0007669"/>
    <property type="project" value="UniProtKB-KW"/>
</dbReference>
<dbReference type="GO" id="GO:0009401">
    <property type="term" value="P:phosphoenolpyruvate-dependent sugar phosphotransferase system"/>
    <property type="evidence" value="ECO:0007669"/>
    <property type="project" value="InterPro"/>
</dbReference>
<evidence type="ECO:0000256" key="1">
    <source>
        <dbReference type="ARBA" id="ARBA00022679"/>
    </source>
</evidence>
<dbReference type="GO" id="GO:0005524">
    <property type="term" value="F:ATP binding"/>
    <property type="evidence" value="ECO:0007669"/>
    <property type="project" value="UniProtKB-KW"/>
</dbReference>
<dbReference type="Gene3D" id="3.40.50.510">
    <property type="entry name" value="Phosphotransferase system, mannose-type IIA component"/>
    <property type="match status" value="1"/>
</dbReference>
<dbReference type="InterPro" id="IPR036390">
    <property type="entry name" value="WH_DNA-bd_sf"/>
</dbReference>
<dbReference type="GO" id="GO:0006355">
    <property type="term" value="P:regulation of DNA-templated transcription"/>
    <property type="evidence" value="ECO:0007669"/>
    <property type="project" value="InterPro"/>
</dbReference>
<gene>
    <name evidence="8" type="ORF">LAC1533_2218</name>
</gene>
<dbReference type="RefSeq" id="WP_079579562.1">
    <property type="nucleotide sequence ID" value="NZ_LT630287.1"/>
</dbReference>
<dbReference type="EMBL" id="LT630287">
    <property type="protein sequence ID" value="SFV41643.1"/>
    <property type="molecule type" value="Genomic_DNA"/>
</dbReference>
<dbReference type="SMART" id="SM00382">
    <property type="entry name" value="AAA"/>
    <property type="match status" value="1"/>
</dbReference>
<dbReference type="Pfam" id="PF03610">
    <property type="entry name" value="EIIA-man"/>
    <property type="match status" value="1"/>
</dbReference>
<keyword evidence="3" id="KW-0067">ATP-binding</keyword>
<evidence type="ECO:0000313" key="9">
    <source>
        <dbReference type="Proteomes" id="UP000190935"/>
    </source>
</evidence>
<dbReference type="KEGG" id="laca:LAC1533_2218"/>
<dbReference type="CDD" id="cd00009">
    <property type="entry name" value="AAA"/>
    <property type="match status" value="1"/>
</dbReference>
<dbReference type="InterPro" id="IPR003593">
    <property type="entry name" value="AAA+_ATPase"/>
</dbReference>
<dbReference type="SUPFAM" id="SSF52540">
    <property type="entry name" value="P-loop containing nucleoside triphosphate hydrolases"/>
    <property type="match status" value="1"/>
</dbReference>
<evidence type="ECO:0000256" key="2">
    <source>
        <dbReference type="ARBA" id="ARBA00022741"/>
    </source>
</evidence>
<proteinExistence type="predicted"/>
<dbReference type="PROSITE" id="PS51372">
    <property type="entry name" value="PRD_2"/>
    <property type="match status" value="2"/>
</dbReference>
<dbReference type="InterPro" id="IPR004701">
    <property type="entry name" value="PTS_EIIA_man-typ"/>
</dbReference>
<evidence type="ECO:0000256" key="3">
    <source>
        <dbReference type="ARBA" id="ARBA00022840"/>
    </source>
</evidence>
<dbReference type="Gene3D" id="1.10.1790.10">
    <property type="entry name" value="PRD domain"/>
    <property type="match status" value="2"/>
</dbReference>
<dbReference type="InterPro" id="IPR036634">
    <property type="entry name" value="PRD_sf"/>
</dbReference>
<feature type="domain" description="Sigma-54 factor interaction" evidence="5">
    <location>
        <begin position="116"/>
        <end position="350"/>
    </location>
</feature>
<dbReference type="PROSITE" id="PS50045">
    <property type="entry name" value="SIGMA54_INTERACT_4"/>
    <property type="match status" value="1"/>
</dbReference>
<dbReference type="InterPro" id="IPR027417">
    <property type="entry name" value="P-loop_NTPase"/>
</dbReference>
<protein>
    <submittedName>
        <fullName evidence="8">NtrC family Transcriptional regulator, ATPase domain</fullName>
    </submittedName>
</protein>
<dbReference type="PANTHER" id="PTHR32071">
    <property type="entry name" value="TRANSCRIPTIONAL REGULATORY PROTEIN"/>
    <property type="match status" value="1"/>
</dbReference>
<feature type="domain" description="PRD" evidence="7">
    <location>
        <begin position="464"/>
        <end position="573"/>
    </location>
</feature>
<dbReference type="AlphaFoldDB" id="A0A1K1KRX2"/>
<keyword evidence="1" id="KW-0808">Transferase</keyword>
<keyword evidence="2" id="KW-0547">Nucleotide-binding</keyword>
<dbReference type="InterPro" id="IPR002078">
    <property type="entry name" value="Sigma_54_int"/>
</dbReference>
<evidence type="ECO:0000259" key="5">
    <source>
        <dbReference type="PROSITE" id="PS50045"/>
    </source>
</evidence>
<dbReference type="GO" id="GO:0016020">
    <property type="term" value="C:membrane"/>
    <property type="evidence" value="ECO:0007669"/>
    <property type="project" value="InterPro"/>
</dbReference>
<dbReference type="SUPFAM" id="SSF46785">
    <property type="entry name" value="Winged helix' DNA-binding domain"/>
    <property type="match status" value="1"/>
</dbReference>
<dbReference type="SUPFAM" id="SSF63520">
    <property type="entry name" value="PTS-regulatory domain, PRD"/>
    <property type="match status" value="2"/>
</dbReference>
<evidence type="ECO:0000313" key="8">
    <source>
        <dbReference type="EMBL" id="SFV41643.1"/>
    </source>
</evidence>
<evidence type="ECO:0000256" key="4">
    <source>
        <dbReference type="ARBA" id="ARBA00023125"/>
    </source>
</evidence>
<feature type="domain" description="PTS EIIA type-4" evidence="6">
    <location>
        <begin position="573"/>
        <end position="703"/>
    </location>
</feature>
<evidence type="ECO:0000259" key="7">
    <source>
        <dbReference type="PROSITE" id="PS51372"/>
    </source>
</evidence>
<dbReference type="Gene3D" id="3.40.50.300">
    <property type="entry name" value="P-loop containing nucleotide triphosphate hydrolases"/>
    <property type="match status" value="1"/>
</dbReference>
<dbReference type="GeneID" id="95350310"/>
<dbReference type="Proteomes" id="UP000190935">
    <property type="component" value="Chromosome I"/>
</dbReference>
<keyword evidence="4" id="KW-0238">DNA-binding</keyword>
<dbReference type="InterPro" id="IPR011608">
    <property type="entry name" value="PRD"/>
</dbReference>
<dbReference type="PANTHER" id="PTHR32071:SF38">
    <property type="entry name" value="PSP OPERON TRANSCRIPTIONAL ACTIVATOR"/>
    <property type="match status" value="1"/>
</dbReference>
<organism evidence="8 9">
    <name type="scientific">Ligilactobacillus acidipiscis</name>
    <dbReference type="NCBI Taxonomy" id="89059"/>
    <lineage>
        <taxon>Bacteria</taxon>
        <taxon>Bacillati</taxon>
        <taxon>Bacillota</taxon>
        <taxon>Bacilli</taxon>
        <taxon>Lactobacillales</taxon>
        <taxon>Lactobacillaceae</taxon>
        <taxon>Ligilactobacillus</taxon>
    </lineage>
</organism>
<dbReference type="Pfam" id="PF00874">
    <property type="entry name" value="PRD"/>
    <property type="match status" value="2"/>
</dbReference>
<reference evidence="9" key="1">
    <citation type="submission" date="2016-11" db="EMBL/GenBank/DDBJ databases">
        <authorList>
            <person name="Papadimitriou K."/>
        </authorList>
    </citation>
    <scope>NUCLEOTIDE SEQUENCE [LARGE SCALE GENOMIC DNA]</scope>
    <source>
        <strain evidence="9">ACA-DC 1533</strain>
    </source>
</reference>
<dbReference type="InterPro" id="IPR036662">
    <property type="entry name" value="PTS_EIIA_man-typ_sf"/>
</dbReference>
<name>A0A1K1KRX2_9LACO</name>
<accession>A0A1K1KRX2</accession>